<sequence length="165" mass="17918">MKAIVAFGFVSLLSSAAVLAEDSPYYVGTSAFAATGGKHIDTIGAGLALQFGYRISPNWAIEADHHETLQKLKYSDDTNTFCCGSGPEFDVNTTAVFGVFRTNDDLYFKAKAGFNLQDSNFQNSLAPAFGLGGGYKITPNTHLELEWEKYSSSLDHFSLGIKFSF</sequence>
<dbReference type="HOGENOM" id="CLU_1569649_0_0_6"/>
<dbReference type="Pfam" id="PF13505">
    <property type="entry name" value="OMP_b-brl"/>
    <property type="match status" value="1"/>
</dbReference>
<evidence type="ECO:0000259" key="3">
    <source>
        <dbReference type="Pfam" id="PF13505"/>
    </source>
</evidence>
<organism evidence="4 5">
    <name type="scientific">Simiduia agarivorans (strain DSM 21679 / JCM 13881 / BCRC 17597 / SA1)</name>
    <dbReference type="NCBI Taxonomy" id="1117647"/>
    <lineage>
        <taxon>Bacteria</taxon>
        <taxon>Pseudomonadati</taxon>
        <taxon>Pseudomonadota</taxon>
        <taxon>Gammaproteobacteria</taxon>
        <taxon>Cellvibrionales</taxon>
        <taxon>Cellvibrionaceae</taxon>
        <taxon>Simiduia</taxon>
    </lineage>
</organism>
<evidence type="ECO:0000256" key="1">
    <source>
        <dbReference type="ARBA" id="ARBA00022729"/>
    </source>
</evidence>
<dbReference type="EMBL" id="CP003746">
    <property type="protein sequence ID" value="AFU97998.1"/>
    <property type="molecule type" value="Genomic_DNA"/>
</dbReference>
<dbReference type="eggNOG" id="COG3637">
    <property type="taxonomic scope" value="Bacteria"/>
</dbReference>
<name>K4KJ30_SIMAS</name>
<reference evidence="4 5" key="1">
    <citation type="journal article" date="2013" name="Genome Announc.">
        <title>Complete genome sequence of Simiduia agarivorans SA1(T), a marine bacterium able to degrade a variety of polysaccharides.</title>
        <authorList>
            <person name="Lin S.Y."/>
            <person name="Shieh W.Y."/>
            <person name="Chen J.S."/>
            <person name="Tang S.L."/>
        </authorList>
    </citation>
    <scope>NUCLEOTIDE SEQUENCE [LARGE SCALE GENOMIC DNA]</scope>
    <source>
        <strain evidence="5">DSM 21679 / JCM 13881 / BCRC 17597 / SA1</strain>
    </source>
</reference>
<evidence type="ECO:0000313" key="5">
    <source>
        <dbReference type="Proteomes" id="UP000000466"/>
    </source>
</evidence>
<dbReference type="Proteomes" id="UP000000466">
    <property type="component" value="Chromosome"/>
</dbReference>
<dbReference type="InterPro" id="IPR011250">
    <property type="entry name" value="OMP/PagP_B-barrel"/>
</dbReference>
<keyword evidence="5" id="KW-1185">Reference proteome</keyword>
<gene>
    <name evidence="4" type="ordered locus">M5M_03945</name>
</gene>
<feature type="signal peptide" evidence="2">
    <location>
        <begin position="1"/>
        <end position="20"/>
    </location>
</feature>
<evidence type="ECO:0000256" key="2">
    <source>
        <dbReference type="SAM" id="SignalP"/>
    </source>
</evidence>
<dbReference type="Gene3D" id="2.40.160.20">
    <property type="match status" value="1"/>
</dbReference>
<keyword evidence="1 2" id="KW-0732">Signal</keyword>
<dbReference type="KEGG" id="saga:M5M_03945"/>
<dbReference type="AlphaFoldDB" id="K4KJ30"/>
<evidence type="ECO:0000313" key="4">
    <source>
        <dbReference type="EMBL" id="AFU97998.1"/>
    </source>
</evidence>
<accession>K4KJ30</accession>
<feature type="chain" id="PRO_5003878344" description="Outer membrane protein beta-barrel domain-containing protein" evidence="2">
    <location>
        <begin position="21"/>
        <end position="165"/>
    </location>
</feature>
<dbReference type="InterPro" id="IPR027385">
    <property type="entry name" value="Beta-barrel_OMP"/>
</dbReference>
<dbReference type="SUPFAM" id="SSF56925">
    <property type="entry name" value="OMPA-like"/>
    <property type="match status" value="1"/>
</dbReference>
<protein>
    <recommendedName>
        <fullName evidence="3">Outer membrane protein beta-barrel domain-containing protein</fullName>
    </recommendedName>
</protein>
<proteinExistence type="predicted"/>
<feature type="domain" description="Outer membrane protein beta-barrel" evidence="3">
    <location>
        <begin position="10"/>
        <end position="152"/>
    </location>
</feature>